<dbReference type="InterPro" id="IPR038883">
    <property type="entry name" value="AN11006-like"/>
</dbReference>
<reference evidence="2 3" key="1">
    <citation type="submission" date="2023-08" db="EMBL/GenBank/DDBJ databases">
        <authorList>
            <person name="Palmer J.M."/>
        </authorList>
    </citation>
    <scope>NUCLEOTIDE SEQUENCE [LARGE SCALE GENOMIC DNA]</scope>
    <source>
        <strain evidence="2 3">TWF481</strain>
    </source>
</reference>
<accession>A0AAV9VW90</accession>
<dbReference type="PANTHER" id="PTHR42085">
    <property type="entry name" value="F-BOX DOMAIN-CONTAINING PROTEIN"/>
    <property type="match status" value="1"/>
</dbReference>
<evidence type="ECO:0000256" key="1">
    <source>
        <dbReference type="SAM" id="Phobius"/>
    </source>
</evidence>
<dbReference type="AlphaFoldDB" id="A0AAV9VW90"/>
<name>A0AAV9VW90_9PEZI</name>
<keyword evidence="1" id="KW-0472">Membrane</keyword>
<evidence type="ECO:0000313" key="2">
    <source>
        <dbReference type="EMBL" id="KAK6497773.1"/>
    </source>
</evidence>
<dbReference type="PANTHER" id="PTHR42085:SF2">
    <property type="entry name" value="F-BOX DOMAIN-CONTAINING PROTEIN"/>
    <property type="match status" value="1"/>
</dbReference>
<comment type="caution">
    <text evidence="2">The sequence shown here is derived from an EMBL/GenBank/DDBJ whole genome shotgun (WGS) entry which is preliminary data.</text>
</comment>
<gene>
    <name evidence="2" type="ORF">TWF481_012175</name>
</gene>
<organism evidence="2 3">
    <name type="scientific">Arthrobotrys musiformis</name>
    <dbReference type="NCBI Taxonomy" id="47236"/>
    <lineage>
        <taxon>Eukaryota</taxon>
        <taxon>Fungi</taxon>
        <taxon>Dikarya</taxon>
        <taxon>Ascomycota</taxon>
        <taxon>Pezizomycotina</taxon>
        <taxon>Orbiliomycetes</taxon>
        <taxon>Orbiliales</taxon>
        <taxon>Orbiliaceae</taxon>
        <taxon>Arthrobotrys</taxon>
    </lineage>
</organism>
<keyword evidence="3" id="KW-1185">Reference proteome</keyword>
<evidence type="ECO:0000313" key="3">
    <source>
        <dbReference type="Proteomes" id="UP001370758"/>
    </source>
</evidence>
<proteinExistence type="predicted"/>
<protein>
    <recommendedName>
        <fullName evidence="4">F-box domain-containing protein</fullName>
    </recommendedName>
</protein>
<keyword evidence="1" id="KW-1133">Transmembrane helix</keyword>
<keyword evidence="1" id="KW-0812">Transmembrane</keyword>
<dbReference type="EMBL" id="JAVHJL010000009">
    <property type="protein sequence ID" value="KAK6497773.1"/>
    <property type="molecule type" value="Genomic_DNA"/>
</dbReference>
<sequence>MVDSSHWPPHTNSEIMDAILRLTHFIRIFIGNPFFILIITLLSLRYYFDRERLEFRVPFSNIFNTARKPFMSPRAFPFLSLPRELRDEIYTYLLVFDSEPLALESLEAFGKGPSAYTPFGEWRRRMHPILAQVSIDLSLFRVSRQVHQEASEIFFRRNVFPIKILVGGEQIIEGARVLDYCASSRYMAPWEDITYSSSELKPAGELGMKDHPPYGQYLATYLEDHDSEVNLAQCYRHLIRKIRIEIIDSDFVRYSSGPPERATGLTISNMDIRTYLMPFALRLKPLLEDKTDELHIDLRISSSVLDNLVDSNPANWADLASLNPLPPAATSLYQQMVKLGGPFLWLNPARVRIRTPLELSPGFAQIQESIAGTIQDCMQAINDPEASERIFRPVKLREGCRFGKSGGVLRVYHLKPVPGTGEFLPSDG</sequence>
<dbReference type="Proteomes" id="UP001370758">
    <property type="component" value="Unassembled WGS sequence"/>
</dbReference>
<feature type="transmembrane region" description="Helical" evidence="1">
    <location>
        <begin position="25"/>
        <end position="48"/>
    </location>
</feature>
<evidence type="ECO:0008006" key="4">
    <source>
        <dbReference type="Google" id="ProtNLM"/>
    </source>
</evidence>